<evidence type="ECO:0000313" key="2">
    <source>
        <dbReference type="Proteomes" id="UP000886520"/>
    </source>
</evidence>
<proteinExistence type="predicted"/>
<dbReference type="Proteomes" id="UP000886520">
    <property type="component" value="Chromosome 16"/>
</dbReference>
<dbReference type="AlphaFoldDB" id="A0A9D4UI98"/>
<comment type="caution">
    <text evidence="1">The sequence shown here is derived from an EMBL/GenBank/DDBJ whole genome shotgun (WGS) entry which is preliminary data.</text>
</comment>
<evidence type="ECO:0000313" key="1">
    <source>
        <dbReference type="EMBL" id="KAI5067964.1"/>
    </source>
</evidence>
<sequence>MALMAVLEADLRALSLEARRKYPALKEDAEHAILIKLRSLPYPTLLARSDDNVRIFIMYGIHGQANEWNASKQEETCDIVTGGGGLAARDLVSWGLKSVTV</sequence>
<name>A0A9D4UI98_ADICA</name>
<reference evidence="1" key="1">
    <citation type="submission" date="2021-01" db="EMBL/GenBank/DDBJ databases">
        <title>Adiantum capillus-veneris genome.</title>
        <authorList>
            <person name="Fang Y."/>
            <person name="Liao Q."/>
        </authorList>
    </citation>
    <scope>NUCLEOTIDE SEQUENCE</scope>
    <source>
        <strain evidence="1">H3</strain>
        <tissue evidence="1">Leaf</tissue>
    </source>
</reference>
<accession>A0A9D4UI98</accession>
<dbReference type="EMBL" id="JABFUD020000016">
    <property type="protein sequence ID" value="KAI5067964.1"/>
    <property type="molecule type" value="Genomic_DNA"/>
</dbReference>
<dbReference type="OrthoDB" id="294853at2759"/>
<gene>
    <name evidence="1" type="ORF">GOP47_0016309</name>
</gene>
<organism evidence="1 2">
    <name type="scientific">Adiantum capillus-veneris</name>
    <name type="common">Maidenhair fern</name>
    <dbReference type="NCBI Taxonomy" id="13818"/>
    <lineage>
        <taxon>Eukaryota</taxon>
        <taxon>Viridiplantae</taxon>
        <taxon>Streptophyta</taxon>
        <taxon>Embryophyta</taxon>
        <taxon>Tracheophyta</taxon>
        <taxon>Polypodiopsida</taxon>
        <taxon>Polypodiidae</taxon>
        <taxon>Polypodiales</taxon>
        <taxon>Pteridineae</taxon>
        <taxon>Pteridaceae</taxon>
        <taxon>Vittarioideae</taxon>
        <taxon>Adiantum</taxon>
    </lineage>
</organism>
<keyword evidence="2" id="KW-1185">Reference proteome</keyword>
<protein>
    <submittedName>
        <fullName evidence="1">Uncharacterized protein</fullName>
    </submittedName>
</protein>